<reference evidence="15" key="1">
    <citation type="submission" date="2025-08" db="UniProtKB">
        <authorList>
            <consortium name="Ensembl"/>
        </authorList>
    </citation>
    <scope>IDENTIFICATION</scope>
</reference>
<feature type="domain" description="C2H2-type" evidence="13">
    <location>
        <begin position="582"/>
        <end position="609"/>
    </location>
</feature>
<dbReference type="FunFam" id="3.30.160.60:FF:000352">
    <property type="entry name" value="zinc finger protein 3 homolog"/>
    <property type="match status" value="2"/>
</dbReference>
<dbReference type="InterPro" id="IPR036236">
    <property type="entry name" value="Znf_C2H2_sf"/>
</dbReference>
<dbReference type="SMART" id="SM00355">
    <property type="entry name" value="ZnF_C2H2"/>
    <property type="match status" value="8"/>
</dbReference>
<evidence type="ECO:0000256" key="1">
    <source>
        <dbReference type="ARBA" id="ARBA00004123"/>
    </source>
</evidence>
<dbReference type="Gene3D" id="1.10.4020.10">
    <property type="entry name" value="DNA breaking-rejoining enzymes"/>
    <property type="match status" value="1"/>
</dbReference>
<evidence type="ECO:0000256" key="6">
    <source>
        <dbReference type="ARBA" id="ARBA00022833"/>
    </source>
</evidence>
<evidence type="ECO:0000256" key="12">
    <source>
        <dbReference type="SAM" id="MobiDB-lite"/>
    </source>
</evidence>
<evidence type="ECO:0000256" key="10">
    <source>
        <dbReference type="PROSITE-ProRule" id="PRU00042"/>
    </source>
</evidence>
<feature type="domain" description="C2H2-type" evidence="13">
    <location>
        <begin position="526"/>
        <end position="553"/>
    </location>
</feature>
<dbReference type="Gene3D" id="3.30.160.60">
    <property type="entry name" value="Classic Zinc Finger"/>
    <property type="match status" value="8"/>
</dbReference>
<dbReference type="PROSITE" id="PS00028">
    <property type="entry name" value="ZINC_FINGER_C2H2_1"/>
    <property type="match status" value="8"/>
</dbReference>
<evidence type="ECO:0000256" key="9">
    <source>
        <dbReference type="ARBA" id="ARBA00023242"/>
    </source>
</evidence>
<accession>A0A8C6HSP2</accession>
<evidence type="ECO:0000313" key="16">
    <source>
        <dbReference type="Proteomes" id="UP000694415"/>
    </source>
</evidence>
<dbReference type="Pfam" id="PF00096">
    <property type="entry name" value="zf-C2H2"/>
    <property type="match status" value="6"/>
</dbReference>
<keyword evidence="7" id="KW-0805">Transcription regulation</keyword>
<dbReference type="InterPro" id="IPR013087">
    <property type="entry name" value="Znf_C2H2_type"/>
</dbReference>
<dbReference type="PROSITE" id="PS50157">
    <property type="entry name" value="ZINC_FINGER_C2H2_2"/>
    <property type="match status" value="8"/>
</dbReference>
<keyword evidence="5 10" id="KW-0863">Zinc-finger</keyword>
<dbReference type="FunFam" id="3.30.160.60:FF:001158">
    <property type="entry name" value="zinc finger protein 22"/>
    <property type="match status" value="1"/>
</dbReference>
<feature type="domain" description="C2H2-type" evidence="13">
    <location>
        <begin position="498"/>
        <end position="525"/>
    </location>
</feature>
<dbReference type="Ensembl" id="ENSMSIT00000032752.1">
    <property type="protein sequence ID" value="ENSMSIP00000025967.1"/>
    <property type="gene ID" value="ENSMSIG00000021899.1"/>
</dbReference>
<dbReference type="Pfam" id="PF02023">
    <property type="entry name" value="SCAN"/>
    <property type="match status" value="1"/>
</dbReference>
<dbReference type="FunFam" id="3.30.160.60:FF:002254">
    <property type="entry name" value="Zinc finger protein 540"/>
    <property type="match status" value="2"/>
</dbReference>
<evidence type="ECO:0000256" key="4">
    <source>
        <dbReference type="ARBA" id="ARBA00022737"/>
    </source>
</evidence>
<feature type="domain" description="C2H2-type" evidence="13">
    <location>
        <begin position="554"/>
        <end position="581"/>
    </location>
</feature>
<evidence type="ECO:0000256" key="8">
    <source>
        <dbReference type="ARBA" id="ARBA00023163"/>
    </source>
</evidence>
<sequence length="637" mass="72999">MCNPGKCCDTPQTSDSMAHISSLFIFYLVCVRARVRMCRSEEYIQEFSFYPLCSRYQTQVRRFGGKCVLPHPVLPCAPTTPRQGVLWIHLLSASAFQIILTRMFRETTALACHASKGQNRLKFVKVEEENGVWKQDLSLQGNLQSQEVFRQQFRQFGYSDFTGPREALNRLQKLCQQWLRPEEHSKEQILELLVLEQFMTILPMELKAWVQEHRPRSGEEAVTLLEELEREFDEPKHQDTAHGQEMICKETTLMGTSESLSSPLQSLESHCKSEPQDPQIFHERDEATLPFRVDDEDSKMVTGKILTAKQEIIECVASVAMASPGRLPRETSPVQIVEETMECLDNNEKQRGSDDTSNKTSQLSSQEDYFSLATFNKKPPIEQNIFECNEADRIPSQNLHGTTRPTTHTGKLLYACVDCGKAFCNRSKLIRHQRSHTGERPYACKECGKAFGFRADLVRHQRIHSGEKPYKCCDCGKAFGSNTGLIRHRRIHTGEKPYGCDECGRAFSQCSTLIQHKKIHSGEKPYSCDECGKAFIQSSALIQHKKIHSGDKSYECTECGKAFWTSYVLREHQRIHTGEKPYKCNECGKSFNRSSALTVHQRTHSGEKPYKCNECRKIFRHRSGLVQHQRTHTRVQL</sequence>
<dbReference type="Proteomes" id="UP000694415">
    <property type="component" value="Unplaced"/>
</dbReference>
<evidence type="ECO:0000256" key="7">
    <source>
        <dbReference type="ARBA" id="ARBA00023015"/>
    </source>
</evidence>
<dbReference type="InterPro" id="IPR050758">
    <property type="entry name" value="Znf_C2H2-type"/>
</dbReference>
<dbReference type="InterPro" id="IPR003309">
    <property type="entry name" value="SCAN_dom"/>
</dbReference>
<dbReference type="SUPFAM" id="SSF57667">
    <property type="entry name" value="beta-beta-alpha zinc fingers"/>
    <property type="match status" value="5"/>
</dbReference>
<dbReference type="SUPFAM" id="SSF47353">
    <property type="entry name" value="Retrovirus capsid dimerization domain-like"/>
    <property type="match status" value="1"/>
</dbReference>
<dbReference type="FunFam" id="1.10.4020.10:FF:000001">
    <property type="entry name" value="zinc finger protein 263 isoform X1"/>
    <property type="match status" value="1"/>
</dbReference>
<evidence type="ECO:0000256" key="3">
    <source>
        <dbReference type="ARBA" id="ARBA00022723"/>
    </source>
</evidence>
<comment type="similarity">
    <text evidence="2">Belongs to the krueppel C2H2-type zinc-finger protein family.</text>
</comment>
<dbReference type="InterPro" id="IPR038269">
    <property type="entry name" value="SCAN_sf"/>
</dbReference>
<dbReference type="PANTHER" id="PTHR23234:SF8">
    <property type="entry name" value="C2H2-TYPE DOMAIN-CONTAINING PROTEIN"/>
    <property type="match status" value="1"/>
</dbReference>
<evidence type="ECO:0000256" key="2">
    <source>
        <dbReference type="ARBA" id="ARBA00006991"/>
    </source>
</evidence>
<name>A0A8C6HSP2_MUSSI</name>
<dbReference type="FunFam" id="3.30.160.60:FF:001498">
    <property type="entry name" value="Zinc finger protein 404"/>
    <property type="match status" value="1"/>
</dbReference>
<evidence type="ECO:0000313" key="15">
    <source>
        <dbReference type="Ensembl" id="ENSMSIP00000025967.1"/>
    </source>
</evidence>
<keyword evidence="6" id="KW-0862">Zinc</keyword>
<dbReference type="PANTHER" id="PTHR23234">
    <property type="entry name" value="ZNF44 PROTEIN"/>
    <property type="match status" value="1"/>
</dbReference>
<comment type="subcellular location">
    <subcellularLocation>
        <location evidence="1 11">Nucleus</location>
    </subcellularLocation>
</comment>
<feature type="domain" description="C2H2-type" evidence="13">
    <location>
        <begin position="610"/>
        <end position="637"/>
    </location>
</feature>
<dbReference type="GO" id="GO:0008270">
    <property type="term" value="F:zinc ion binding"/>
    <property type="evidence" value="ECO:0007669"/>
    <property type="project" value="UniProtKB-KW"/>
</dbReference>
<proteinExistence type="inferred from homology"/>
<keyword evidence="16" id="KW-1185">Reference proteome</keyword>
<dbReference type="SMART" id="SM00431">
    <property type="entry name" value="SCAN"/>
    <property type="match status" value="1"/>
</dbReference>
<evidence type="ECO:0000259" key="13">
    <source>
        <dbReference type="PROSITE" id="PS50157"/>
    </source>
</evidence>
<dbReference type="PROSITE" id="PS50804">
    <property type="entry name" value="SCAN_BOX"/>
    <property type="match status" value="1"/>
</dbReference>
<protein>
    <recommendedName>
        <fullName evidence="17">Zinc finger and SCAN domain-containing protein 30</fullName>
    </recommendedName>
</protein>
<keyword evidence="8" id="KW-0804">Transcription</keyword>
<dbReference type="FunFam" id="3.30.160.60:FF:002343">
    <property type="entry name" value="Zinc finger protein 33A"/>
    <property type="match status" value="2"/>
</dbReference>
<keyword evidence="4" id="KW-0677">Repeat</keyword>
<feature type="domain" description="C2H2-type" evidence="13">
    <location>
        <begin position="470"/>
        <end position="497"/>
    </location>
</feature>
<feature type="region of interest" description="Disordered" evidence="12">
    <location>
        <begin position="344"/>
        <end position="365"/>
    </location>
</feature>
<organism evidence="15 16">
    <name type="scientific">Mus spicilegus</name>
    <name type="common">Mound-building mouse</name>
    <dbReference type="NCBI Taxonomy" id="10103"/>
    <lineage>
        <taxon>Eukaryota</taxon>
        <taxon>Metazoa</taxon>
        <taxon>Chordata</taxon>
        <taxon>Craniata</taxon>
        <taxon>Vertebrata</taxon>
        <taxon>Euteleostomi</taxon>
        <taxon>Mammalia</taxon>
        <taxon>Eutheria</taxon>
        <taxon>Euarchontoglires</taxon>
        <taxon>Glires</taxon>
        <taxon>Rodentia</taxon>
        <taxon>Myomorpha</taxon>
        <taxon>Muroidea</taxon>
        <taxon>Muridae</taxon>
        <taxon>Murinae</taxon>
        <taxon>Mus</taxon>
        <taxon>Mus</taxon>
    </lineage>
</organism>
<feature type="compositionally biased region" description="Basic and acidic residues" evidence="12">
    <location>
        <begin position="346"/>
        <end position="357"/>
    </location>
</feature>
<keyword evidence="3" id="KW-0479">Metal-binding</keyword>
<feature type="domain" description="SCAN box" evidence="14">
    <location>
        <begin position="150"/>
        <end position="232"/>
    </location>
</feature>
<dbReference type="GO" id="GO:0005634">
    <property type="term" value="C:nucleus"/>
    <property type="evidence" value="ECO:0007669"/>
    <property type="project" value="UniProtKB-SubCell"/>
</dbReference>
<evidence type="ECO:0000259" key="14">
    <source>
        <dbReference type="PROSITE" id="PS50804"/>
    </source>
</evidence>
<evidence type="ECO:0000256" key="11">
    <source>
        <dbReference type="PROSITE-ProRule" id="PRU00187"/>
    </source>
</evidence>
<dbReference type="AlphaFoldDB" id="A0A8C6HSP2"/>
<feature type="domain" description="C2H2-type" evidence="13">
    <location>
        <begin position="442"/>
        <end position="469"/>
    </location>
</feature>
<feature type="domain" description="C2H2-type" evidence="13">
    <location>
        <begin position="414"/>
        <end position="441"/>
    </location>
</feature>
<reference evidence="15" key="2">
    <citation type="submission" date="2025-09" db="UniProtKB">
        <authorList>
            <consortium name="Ensembl"/>
        </authorList>
    </citation>
    <scope>IDENTIFICATION</scope>
</reference>
<dbReference type="Pfam" id="PF13465">
    <property type="entry name" value="zf-H2C2_2"/>
    <property type="match status" value="1"/>
</dbReference>
<evidence type="ECO:0000256" key="5">
    <source>
        <dbReference type="ARBA" id="ARBA00022771"/>
    </source>
</evidence>
<keyword evidence="9 11" id="KW-0539">Nucleus</keyword>
<evidence type="ECO:0008006" key="17">
    <source>
        <dbReference type="Google" id="ProtNLM"/>
    </source>
</evidence>
<dbReference type="GeneTree" id="ENSGT00940000162162"/>
<dbReference type="CDD" id="cd07936">
    <property type="entry name" value="SCAN"/>
    <property type="match status" value="1"/>
</dbReference>